<dbReference type="STRING" id="266749.SAMN05421876_1241"/>
<reference evidence="1 2" key="1">
    <citation type="submission" date="2014-10" db="EMBL/GenBank/DDBJ databases">
        <title>Kaistella jeonii genome.</title>
        <authorList>
            <person name="Clayton J.T."/>
            <person name="Newman J.D."/>
        </authorList>
    </citation>
    <scope>NUCLEOTIDE SEQUENCE [LARGE SCALE GENOMIC DNA]</scope>
    <source>
        <strain evidence="1 2">DSM 17048</strain>
    </source>
</reference>
<evidence type="ECO:0000313" key="2">
    <source>
        <dbReference type="Proteomes" id="UP000031473"/>
    </source>
</evidence>
<sequence>MHYGYKQYLINEYCYKDEQLEILKDNMISALPGGKIYRKVAPLLNYKRLQGTRFIKKEYSYIPLQFMEKFFREQLAGESYVIMIIQELYISPIKILQKAKL</sequence>
<accession>A0A0C1CMG6</accession>
<evidence type="ECO:0000313" key="1">
    <source>
        <dbReference type="EMBL" id="KIA85061.1"/>
    </source>
</evidence>
<organism evidence="1 2">
    <name type="scientific">Kaistella jeonii</name>
    <dbReference type="NCBI Taxonomy" id="266749"/>
    <lineage>
        <taxon>Bacteria</taxon>
        <taxon>Pseudomonadati</taxon>
        <taxon>Bacteroidota</taxon>
        <taxon>Flavobacteriia</taxon>
        <taxon>Flavobacteriales</taxon>
        <taxon>Weeksellaceae</taxon>
        <taxon>Chryseobacterium group</taxon>
        <taxon>Kaistella</taxon>
    </lineage>
</organism>
<name>A0A0C1CMG6_9FLAO</name>
<proteinExistence type="predicted"/>
<dbReference type="Proteomes" id="UP000031473">
    <property type="component" value="Unassembled WGS sequence"/>
</dbReference>
<comment type="caution">
    <text evidence="1">The sequence shown here is derived from an EMBL/GenBank/DDBJ whole genome shotgun (WGS) entry which is preliminary data.</text>
</comment>
<gene>
    <name evidence="1" type="ORF">OA86_14795</name>
</gene>
<keyword evidence="2" id="KW-1185">Reference proteome</keyword>
<dbReference type="AlphaFoldDB" id="A0A0C1CMG6"/>
<dbReference type="EMBL" id="JSYL01000020">
    <property type="protein sequence ID" value="KIA85061.1"/>
    <property type="molecule type" value="Genomic_DNA"/>
</dbReference>
<protein>
    <submittedName>
        <fullName evidence="1">Uncharacterized protein</fullName>
    </submittedName>
</protein>